<evidence type="ECO:0000313" key="6">
    <source>
        <dbReference type="EMBL" id="KAJ7101334.1"/>
    </source>
</evidence>
<gene>
    <name evidence="6" type="ORF">B0H15DRAFT_408909</name>
</gene>
<evidence type="ECO:0000256" key="1">
    <source>
        <dbReference type="ARBA" id="ARBA00023125"/>
    </source>
</evidence>
<feature type="region of interest" description="Disordered" evidence="4">
    <location>
        <begin position="151"/>
        <end position="207"/>
    </location>
</feature>
<feature type="compositionally biased region" description="Basic and acidic residues" evidence="4">
    <location>
        <begin position="180"/>
        <end position="192"/>
    </location>
</feature>
<keyword evidence="3" id="KW-0539">Nucleus</keyword>
<dbReference type="Pfam" id="PF00505">
    <property type="entry name" value="HMG_box"/>
    <property type="match status" value="1"/>
</dbReference>
<dbReference type="InterPro" id="IPR036910">
    <property type="entry name" value="HMG_box_dom_sf"/>
</dbReference>
<reference evidence="6" key="1">
    <citation type="submission" date="2023-03" db="EMBL/GenBank/DDBJ databases">
        <title>Massive genome expansion in bonnet fungi (Mycena s.s.) driven by repeated elements and novel gene families across ecological guilds.</title>
        <authorList>
            <consortium name="Lawrence Berkeley National Laboratory"/>
            <person name="Harder C.B."/>
            <person name="Miyauchi S."/>
            <person name="Viragh M."/>
            <person name="Kuo A."/>
            <person name="Thoen E."/>
            <person name="Andreopoulos B."/>
            <person name="Lu D."/>
            <person name="Skrede I."/>
            <person name="Drula E."/>
            <person name="Henrissat B."/>
            <person name="Morin E."/>
            <person name="Kohler A."/>
            <person name="Barry K."/>
            <person name="LaButti K."/>
            <person name="Morin E."/>
            <person name="Salamov A."/>
            <person name="Lipzen A."/>
            <person name="Mereny Z."/>
            <person name="Hegedus B."/>
            <person name="Baldrian P."/>
            <person name="Stursova M."/>
            <person name="Weitz H."/>
            <person name="Taylor A."/>
            <person name="Grigoriev I.V."/>
            <person name="Nagy L.G."/>
            <person name="Martin F."/>
            <person name="Kauserud H."/>
        </authorList>
    </citation>
    <scope>NUCLEOTIDE SEQUENCE</scope>
    <source>
        <strain evidence="6">CBHHK173m</strain>
    </source>
</reference>
<feature type="region of interest" description="Disordered" evidence="4">
    <location>
        <begin position="77"/>
        <end position="130"/>
    </location>
</feature>
<dbReference type="InterPro" id="IPR050140">
    <property type="entry name" value="SRY-related_HMG-box_TF-like"/>
</dbReference>
<dbReference type="SUPFAM" id="SSF47095">
    <property type="entry name" value="HMG-box"/>
    <property type="match status" value="1"/>
</dbReference>
<feature type="domain" description="HMG box" evidence="5">
    <location>
        <begin position="59"/>
        <end position="170"/>
    </location>
</feature>
<dbReference type="GO" id="GO:0000978">
    <property type="term" value="F:RNA polymerase II cis-regulatory region sequence-specific DNA binding"/>
    <property type="evidence" value="ECO:0007669"/>
    <property type="project" value="TreeGrafter"/>
</dbReference>
<proteinExistence type="predicted"/>
<dbReference type="EMBL" id="JARJCN010000004">
    <property type="protein sequence ID" value="KAJ7101334.1"/>
    <property type="molecule type" value="Genomic_DNA"/>
</dbReference>
<keyword evidence="7" id="KW-1185">Reference proteome</keyword>
<dbReference type="PANTHER" id="PTHR10270:SF161">
    <property type="entry name" value="SEX-DETERMINING REGION Y PROTEIN"/>
    <property type="match status" value="1"/>
</dbReference>
<dbReference type="GO" id="GO:0030154">
    <property type="term" value="P:cell differentiation"/>
    <property type="evidence" value="ECO:0007669"/>
    <property type="project" value="TreeGrafter"/>
</dbReference>
<sequence length="274" mass="29581">MPALRTRSTHPAARRAWPFTHVAEPCTAEWSHSSPCSPPGTPSRDADARRPKRGDADYVKRPENAFIIFRRECAAALSSPSPSSPSSSSSSSNSSSSQSAASSPATSDAASPSASASDAPPPPRAKTRQADLSKIISAAWRALAPAERAHWEARAAQAKREHERRHPGYVYRPRRPNVRGRRDASPYHEAARDAINSPASPDQPGFEPAARRMNPIQNTSGGFDYAGAQVCVRSFASFLRVTLRFCTGPVFAFLGPLRCALPLRPTYSSIEPHA</sequence>
<evidence type="ECO:0000259" key="5">
    <source>
        <dbReference type="PROSITE" id="PS50118"/>
    </source>
</evidence>
<organism evidence="6 7">
    <name type="scientific">Mycena belliarum</name>
    <dbReference type="NCBI Taxonomy" id="1033014"/>
    <lineage>
        <taxon>Eukaryota</taxon>
        <taxon>Fungi</taxon>
        <taxon>Dikarya</taxon>
        <taxon>Basidiomycota</taxon>
        <taxon>Agaricomycotina</taxon>
        <taxon>Agaricomycetes</taxon>
        <taxon>Agaricomycetidae</taxon>
        <taxon>Agaricales</taxon>
        <taxon>Marasmiineae</taxon>
        <taxon>Mycenaceae</taxon>
        <taxon>Mycena</taxon>
    </lineage>
</organism>
<keyword evidence="2" id="KW-0804">Transcription</keyword>
<feature type="compositionally biased region" description="Low complexity" evidence="4">
    <location>
        <begin position="77"/>
        <end position="118"/>
    </location>
</feature>
<feature type="DNA-binding region" description="HMG box" evidence="3">
    <location>
        <begin position="59"/>
        <end position="170"/>
    </location>
</feature>
<feature type="compositionally biased region" description="Basic residues" evidence="4">
    <location>
        <begin position="167"/>
        <end position="179"/>
    </location>
</feature>
<feature type="compositionally biased region" description="Basic and acidic residues" evidence="4">
    <location>
        <begin position="151"/>
        <end position="166"/>
    </location>
</feature>
<evidence type="ECO:0000256" key="2">
    <source>
        <dbReference type="ARBA" id="ARBA00023163"/>
    </source>
</evidence>
<protein>
    <recommendedName>
        <fullName evidence="5">HMG box domain-containing protein</fullName>
    </recommendedName>
</protein>
<dbReference type="GO" id="GO:0001228">
    <property type="term" value="F:DNA-binding transcription activator activity, RNA polymerase II-specific"/>
    <property type="evidence" value="ECO:0007669"/>
    <property type="project" value="TreeGrafter"/>
</dbReference>
<evidence type="ECO:0000256" key="4">
    <source>
        <dbReference type="SAM" id="MobiDB-lite"/>
    </source>
</evidence>
<comment type="caution">
    <text evidence="6">The sequence shown here is derived from an EMBL/GenBank/DDBJ whole genome shotgun (WGS) entry which is preliminary data.</text>
</comment>
<name>A0AAD6XUX7_9AGAR</name>
<dbReference type="PROSITE" id="PS50118">
    <property type="entry name" value="HMG_BOX_2"/>
    <property type="match status" value="1"/>
</dbReference>
<dbReference type="PANTHER" id="PTHR10270">
    <property type="entry name" value="SOX TRANSCRIPTION FACTOR"/>
    <property type="match status" value="1"/>
</dbReference>
<keyword evidence="1 3" id="KW-0238">DNA-binding</keyword>
<dbReference type="InterPro" id="IPR009071">
    <property type="entry name" value="HMG_box_dom"/>
</dbReference>
<evidence type="ECO:0000256" key="3">
    <source>
        <dbReference type="PROSITE-ProRule" id="PRU00267"/>
    </source>
</evidence>
<dbReference type="SMART" id="SM00398">
    <property type="entry name" value="HMG"/>
    <property type="match status" value="1"/>
</dbReference>
<dbReference type="AlphaFoldDB" id="A0AAD6XUX7"/>
<evidence type="ECO:0000313" key="7">
    <source>
        <dbReference type="Proteomes" id="UP001222325"/>
    </source>
</evidence>
<dbReference type="GO" id="GO:0005634">
    <property type="term" value="C:nucleus"/>
    <property type="evidence" value="ECO:0007669"/>
    <property type="project" value="UniProtKB-UniRule"/>
</dbReference>
<feature type="region of interest" description="Disordered" evidence="4">
    <location>
        <begin position="1"/>
        <end position="61"/>
    </location>
</feature>
<feature type="compositionally biased region" description="Basic and acidic residues" evidence="4">
    <location>
        <begin position="44"/>
        <end position="61"/>
    </location>
</feature>
<dbReference type="Gene3D" id="1.10.30.10">
    <property type="entry name" value="High mobility group box domain"/>
    <property type="match status" value="1"/>
</dbReference>
<accession>A0AAD6XUX7</accession>
<dbReference type="Proteomes" id="UP001222325">
    <property type="component" value="Unassembled WGS sequence"/>
</dbReference>